<dbReference type="AlphaFoldDB" id="A0A544QVI3"/>
<proteinExistence type="predicted"/>
<feature type="transmembrane region" description="Helical" evidence="1">
    <location>
        <begin position="32"/>
        <end position="50"/>
    </location>
</feature>
<feature type="transmembrane region" description="Helical" evidence="1">
    <location>
        <begin position="184"/>
        <end position="204"/>
    </location>
</feature>
<reference evidence="2 3" key="1">
    <citation type="submission" date="2019-02" db="EMBL/GenBank/DDBJ databases">
        <title>Peptostreptococcaceae bacterium ZHW00191 nov., a new bacterium isolated from the human gut.</title>
        <authorList>
            <person name="Zhou H.-W."/>
            <person name="Chen X.-J."/>
        </authorList>
    </citation>
    <scope>NUCLEOTIDE SEQUENCE [LARGE SCALE GENOMIC DNA]</scope>
    <source>
        <strain evidence="2 3">ZHW00191</strain>
    </source>
</reference>
<feature type="transmembrane region" description="Helical" evidence="1">
    <location>
        <begin position="99"/>
        <end position="121"/>
    </location>
</feature>
<dbReference type="RefSeq" id="WP_142535762.1">
    <property type="nucleotide sequence ID" value="NZ_SGJB01000007.1"/>
</dbReference>
<feature type="transmembrane region" description="Helical" evidence="1">
    <location>
        <begin position="56"/>
        <end position="78"/>
    </location>
</feature>
<sequence>MIATLVNCAVIIAGCIIGLIIKGGIPERVSNIIMNALALCVIYIGISGALESTNTLVTIISMAAGALIGELIDIDKYINNLGNIIQNKFSNGKNSGNKIAEGFVTSSLLFCVGAMAIVGALQAGLSGDYETLYAKSVLDGISSIIFSASLGIGVIFSTVTVFIYQGLITIGASFLSSVLSDGVIAGMTATGSLMIVGLGLNLLGVTNIKIANMLPGVIIPIIFGMFGVI</sequence>
<feature type="transmembrane region" description="Helical" evidence="1">
    <location>
        <begin position="210"/>
        <end position="228"/>
    </location>
</feature>
<protein>
    <submittedName>
        <fullName evidence="2">DUF554 domain-containing protein</fullName>
    </submittedName>
</protein>
<dbReference type="EMBL" id="SGJB01000007">
    <property type="protein sequence ID" value="TQQ84707.1"/>
    <property type="molecule type" value="Genomic_DNA"/>
</dbReference>
<keyword evidence="1" id="KW-0472">Membrane</keyword>
<comment type="caution">
    <text evidence="2">The sequence shown here is derived from an EMBL/GenBank/DDBJ whole genome shotgun (WGS) entry which is preliminary data.</text>
</comment>
<keyword evidence="1" id="KW-1133">Transmembrane helix</keyword>
<gene>
    <name evidence="2" type="ORF">EXD82_04695</name>
</gene>
<dbReference type="Proteomes" id="UP000317863">
    <property type="component" value="Unassembled WGS sequence"/>
</dbReference>
<accession>A0A544QVI3</accession>
<keyword evidence="1" id="KW-0812">Transmembrane</keyword>
<dbReference type="InterPro" id="IPR007563">
    <property type="entry name" value="DUF554"/>
</dbReference>
<evidence type="ECO:0000256" key="1">
    <source>
        <dbReference type="SAM" id="Phobius"/>
    </source>
</evidence>
<dbReference type="PANTHER" id="PTHR36111">
    <property type="entry name" value="INNER MEMBRANE PROTEIN-RELATED"/>
    <property type="match status" value="1"/>
</dbReference>
<evidence type="ECO:0000313" key="3">
    <source>
        <dbReference type="Proteomes" id="UP000317863"/>
    </source>
</evidence>
<feature type="transmembrane region" description="Helical" evidence="1">
    <location>
        <begin position="141"/>
        <end position="164"/>
    </location>
</feature>
<dbReference type="PANTHER" id="PTHR36111:SF2">
    <property type="entry name" value="INNER MEMBRANE PROTEIN"/>
    <property type="match status" value="1"/>
</dbReference>
<feature type="transmembrane region" description="Helical" evidence="1">
    <location>
        <begin position="6"/>
        <end position="25"/>
    </location>
</feature>
<keyword evidence="3" id="KW-1185">Reference proteome</keyword>
<dbReference type="Pfam" id="PF04474">
    <property type="entry name" value="DUF554"/>
    <property type="match status" value="1"/>
</dbReference>
<evidence type="ECO:0000313" key="2">
    <source>
        <dbReference type="EMBL" id="TQQ84707.1"/>
    </source>
</evidence>
<dbReference type="OrthoDB" id="9797976at2"/>
<organism evidence="2 3">
    <name type="scientific">Peptacetobacter hominis</name>
    <dbReference type="NCBI Taxonomy" id="2743610"/>
    <lineage>
        <taxon>Bacteria</taxon>
        <taxon>Bacillati</taxon>
        <taxon>Bacillota</taxon>
        <taxon>Clostridia</taxon>
        <taxon>Peptostreptococcales</taxon>
        <taxon>Peptostreptococcaceae</taxon>
        <taxon>Peptacetobacter</taxon>
    </lineage>
</organism>
<name>A0A544QVI3_9FIRM</name>